<dbReference type="SUPFAM" id="SSF51905">
    <property type="entry name" value="FAD/NAD(P)-binding domain"/>
    <property type="match status" value="1"/>
</dbReference>
<evidence type="ECO:0000313" key="6">
    <source>
        <dbReference type="Proteomes" id="UP000217889"/>
    </source>
</evidence>
<evidence type="ECO:0000256" key="4">
    <source>
        <dbReference type="ARBA" id="ARBA00023033"/>
    </source>
</evidence>
<dbReference type="Proteomes" id="UP000217889">
    <property type="component" value="Chromosome"/>
</dbReference>
<dbReference type="EMBL" id="CP023564">
    <property type="protein sequence ID" value="ATG55821.1"/>
    <property type="molecule type" value="Genomic_DNA"/>
</dbReference>
<dbReference type="Gene3D" id="3.50.50.60">
    <property type="entry name" value="FAD/NAD(P)-binding domain"/>
    <property type="match status" value="1"/>
</dbReference>
<proteinExistence type="predicted"/>
<name>A0A291H026_9MICO</name>
<dbReference type="OrthoDB" id="9782160at2"/>
<evidence type="ECO:0000313" key="5">
    <source>
        <dbReference type="EMBL" id="ATG55821.1"/>
    </source>
</evidence>
<keyword evidence="2" id="KW-0274">FAD</keyword>
<protein>
    <recommendedName>
        <fullName evidence="7">FAD-binding domain-containing protein</fullName>
    </recommendedName>
</protein>
<keyword evidence="3" id="KW-0560">Oxidoreductase</keyword>
<dbReference type="AlphaFoldDB" id="A0A291H026"/>
<sequence length="151" mass="16309">MRVYIIQQGPVDWIAQAGLRAGDIVGIREHLLQEFAAWSPELQRLVSENDGAYLDRPIFALPVPHTWDRSPTATLLGDAAYLMPPLGVGVNMAMLDASDLALAIANSATAAEAIGLYEESMMPRSIEYASLLQGHAGDLLDAMVPEFDTAD</sequence>
<keyword evidence="1" id="KW-0285">Flavoprotein</keyword>
<gene>
    <name evidence="5" type="ORF">CFK41_14330</name>
</gene>
<evidence type="ECO:0000256" key="2">
    <source>
        <dbReference type="ARBA" id="ARBA00022827"/>
    </source>
</evidence>
<reference evidence="5 6" key="1">
    <citation type="journal article" date="2014" name="Int. J. Syst. Evol. Microbiol.">
        <title>Brachybacterium ginsengisoli sp. nov., isolated from soil of a ginseng field.</title>
        <authorList>
            <person name="Hoang V.A."/>
            <person name="Kim Y.J."/>
            <person name="Nguyen N.L."/>
            <person name="Yang D.C."/>
        </authorList>
    </citation>
    <scope>NUCLEOTIDE SEQUENCE [LARGE SCALE GENOMIC DNA]</scope>
    <source>
        <strain evidence="5 6">DCY80</strain>
    </source>
</reference>
<dbReference type="GO" id="GO:0004497">
    <property type="term" value="F:monooxygenase activity"/>
    <property type="evidence" value="ECO:0007669"/>
    <property type="project" value="UniProtKB-KW"/>
</dbReference>
<dbReference type="PANTHER" id="PTHR46972">
    <property type="entry name" value="MONOOXYGENASE ASQM-RELATED"/>
    <property type="match status" value="1"/>
</dbReference>
<keyword evidence="6" id="KW-1185">Reference proteome</keyword>
<organism evidence="5 6">
    <name type="scientific">Brachybacterium ginsengisoli</name>
    <dbReference type="NCBI Taxonomy" id="1331682"/>
    <lineage>
        <taxon>Bacteria</taxon>
        <taxon>Bacillati</taxon>
        <taxon>Actinomycetota</taxon>
        <taxon>Actinomycetes</taxon>
        <taxon>Micrococcales</taxon>
        <taxon>Dermabacteraceae</taxon>
        <taxon>Brachybacterium</taxon>
    </lineage>
</organism>
<evidence type="ECO:0008006" key="7">
    <source>
        <dbReference type="Google" id="ProtNLM"/>
    </source>
</evidence>
<dbReference type="InterPro" id="IPR036188">
    <property type="entry name" value="FAD/NAD-bd_sf"/>
</dbReference>
<dbReference type="KEGG" id="bgg:CFK41_14330"/>
<accession>A0A291H026</accession>
<evidence type="ECO:0000256" key="3">
    <source>
        <dbReference type="ARBA" id="ARBA00023002"/>
    </source>
</evidence>
<evidence type="ECO:0000256" key="1">
    <source>
        <dbReference type="ARBA" id="ARBA00022630"/>
    </source>
</evidence>
<dbReference type="RefSeq" id="WP_096800281.1">
    <property type="nucleotide sequence ID" value="NZ_CP023564.1"/>
</dbReference>
<keyword evidence="4" id="KW-0503">Monooxygenase</keyword>
<dbReference type="PANTHER" id="PTHR46972:SF1">
    <property type="entry name" value="FAD DEPENDENT OXIDOREDUCTASE DOMAIN-CONTAINING PROTEIN"/>
    <property type="match status" value="1"/>
</dbReference>